<dbReference type="InterPro" id="IPR029058">
    <property type="entry name" value="AB_hydrolase_fold"/>
</dbReference>
<name>W5TER3_9NOCA</name>
<proteinExistence type="predicted"/>
<feature type="domain" description="AB hydrolase-1" evidence="1">
    <location>
        <begin position="22"/>
        <end position="268"/>
    </location>
</feature>
<evidence type="ECO:0000259" key="1">
    <source>
        <dbReference type="Pfam" id="PF12697"/>
    </source>
</evidence>
<protein>
    <submittedName>
        <fullName evidence="2">Putative hydrolase</fullName>
    </submittedName>
</protein>
<dbReference type="HOGENOM" id="CLU_020336_13_3_11"/>
<dbReference type="Proteomes" id="UP000019150">
    <property type="component" value="Chromosome"/>
</dbReference>
<dbReference type="RefSeq" id="WP_025349189.1">
    <property type="nucleotide sequence ID" value="NZ_CP006850.1"/>
</dbReference>
<dbReference type="STRING" id="1415166.NONO_c29380"/>
<dbReference type="EMBL" id="CP006850">
    <property type="protein sequence ID" value="AHH17727.1"/>
    <property type="molecule type" value="Genomic_DNA"/>
</dbReference>
<accession>W5TER3</accession>
<organism evidence="2 3">
    <name type="scientific">Nocardia nova SH22a</name>
    <dbReference type="NCBI Taxonomy" id="1415166"/>
    <lineage>
        <taxon>Bacteria</taxon>
        <taxon>Bacillati</taxon>
        <taxon>Actinomycetota</taxon>
        <taxon>Actinomycetes</taxon>
        <taxon>Mycobacteriales</taxon>
        <taxon>Nocardiaceae</taxon>
        <taxon>Nocardia</taxon>
    </lineage>
</organism>
<dbReference type="GO" id="GO:0016787">
    <property type="term" value="F:hydrolase activity"/>
    <property type="evidence" value="ECO:0007669"/>
    <property type="project" value="UniProtKB-KW"/>
</dbReference>
<keyword evidence="2" id="KW-0378">Hydrolase</keyword>
<dbReference type="SUPFAM" id="SSF53474">
    <property type="entry name" value="alpha/beta-Hydrolases"/>
    <property type="match status" value="1"/>
</dbReference>
<dbReference type="PANTHER" id="PTHR43194:SF2">
    <property type="entry name" value="PEROXISOMAL MEMBRANE PROTEIN LPX1"/>
    <property type="match status" value="1"/>
</dbReference>
<dbReference type="InterPro" id="IPR000073">
    <property type="entry name" value="AB_hydrolase_1"/>
</dbReference>
<evidence type="ECO:0000313" key="3">
    <source>
        <dbReference type="Proteomes" id="UP000019150"/>
    </source>
</evidence>
<dbReference type="InterPro" id="IPR050228">
    <property type="entry name" value="Carboxylesterase_BioH"/>
</dbReference>
<dbReference type="KEGG" id="nno:NONO_c29380"/>
<dbReference type="Gene3D" id="3.40.50.1820">
    <property type="entry name" value="alpha/beta hydrolase"/>
    <property type="match status" value="1"/>
</dbReference>
<reference evidence="2 3" key="1">
    <citation type="journal article" date="2014" name="Appl. Environ. Microbiol.">
        <title>Insights into the Microbial Degradation of Rubber and Gutta-Percha by Analysis of the Complete Genome of Nocardia nova SH22a.</title>
        <authorList>
            <person name="Luo Q."/>
            <person name="Hiessl S."/>
            <person name="Poehlein A."/>
            <person name="Daniel R."/>
            <person name="Steinbuchel A."/>
        </authorList>
    </citation>
    <scope>NUCLEOTIDE SEQUENCE [LARGE SCALE GENOMIC DNA]</scope>
    <source>
        <strain evidence="2">SH22a</strain>
    </source>
</reference>
<gene>
    <name evidence="2" type="ORF">NONO_c29380</name>
</gene>
<dbReference type="eggNOG" id="COG0596">
    <property type="taxonomic scope" value="Bacteria"/>
</dbReference>
<keyword evidence="3" id="KW-1185">Reference proteome</keyword>
<dbReference type="PATRIC" id="fig|1415166.3.peg.3011"/>
<sequence>MPVVDVAAGPIHYTDEGEGPPVVLLHGLFMDHTVWDRVMPLLPTGFRYLRPVLPLGAHPDPMRPDADLTLRGLTGIIADFLAALDLRDVTLVHSDWGGGLLMTAYGLDERVARLVVLPCEAFDNFPPGIPGKLAVLAARIPGGLTLVARQLRIGMIRRIPFVFGHMSRRPVPDAMVRGWTEAALRDPDVRRDVRKYGLSLPSAQQLIDDTEALRKFPGPALVLWSSAGKVMPREHGARLAELLPEGRLVEIDDAYVLSMLDRPDAVAAELTTFLTET</sequence>
<dbReference type="PANTHER" id="PTHR43194">
    <property type="entry name" value="HYDROLASE ALPHA/BETA FOLD FAMILY"/>
    <property type="match status" value="1"/>
</dbReference>
<dbReference type="OrthoDB" id="3400345at2"/>
<evidence type="ECO:0000313" key="2">
    <source>
        <dbReference type="EMBL" id="AHH17727.1"/>
    </source>
</evidence>
<dbReference type="Pfam" id="PF12697">
    <property type="entry name" value="Abhydrolase_6"/>
    <property type="match status" value="1"/>
</dbReference>
<dbReference type="AlphaFoldDB" id="W5TER3"/>